<reference evidence="1" key="2">
    <citation type="submission" date="2019-07" db="EMBL/GenBank/DDBJ databases">
        <authorList>
            <person name="Yang Y."/>
            <person name="Bocs S."/>
            <person name="Baudouin L."/>
        </authorList>
    </citation>
    <scope>NUCLEOTIDE SEQUENCE</scope>
    <source>
        <tissue evidence="1">Spear leaf of Hainan Tall coconut</tissue>
    </source>
</reference>
<dbReference type="Proteomes" id="UP000797356">
    <property type="component" value="Chromosome 2"/>
</dbReference>
<dbReference type="EMBL" id="CM017873">
    <property type="protein sequence ID" value="KAG1330780.1"/>
    <property type="molecule type" value="Genomic_DNA"/>
</dbReference>
<keyword evidence="2" id="KW-1185">Reference proteome</keyword>
<evidence type="ECO:0000313" key="1">
    <source>
        <dbReference type="EMBL" id="KAG1330780.1"/>
    </source>
</evidence>
<dbReference type="AlphaFoldDB" id="A0A8K0HYF1"/>
<dbReference type="OrthoDB" id="735913at2759"/>
<sequence length="84" mass="9398">MADIALLLVEEFERRKRWEKGHGMGEEMDFHFLGSFALSAIGKKVGEELSLLKVVVAKEMKVARSHLEPRSPFGLAAFDGFFSA</sequence>
<comment type="caution">
    <text evidence="1">The sequence shown here is derived from an EMBL/GenBank/DDBJ whole genome shotgun (WGS) entry which is preliminary data.</text>
</comment>
<name>A0A8K0HYF1_COCNU</name>
<evidence type="ECO:0000313" key="2">
    <source>
        <dbReference type="Proteomes" id="UP000797356"/>
    </source>
</evidence>
<dbReference type="PANTHER" id="PTHR36067:SF1">
    <property type="entry name" value="EXPRESSED PROTEIN"/>
    <property type="match status" value="1"/>
</dbReference>
<protein>
    <submittedName>
        <fullName evidence="1">Uncharacterized protein</fullName>
    </submittedName>
</protein>
<gene>
    <name evidence="1" type="ORF">COCNU_02G007480</name>
</gene>
<accession>A0A8K0HYF1</accession>
<proteinExistence type="predicted"/>
<organism evidence="1 2">
    <name type="scientific">Cocos nucifera</name>
    <name type="common">Coconut palm</name>
    <dbReference type="NCBI Taxonomy" id="13894"/>
    <lineage>
        <taxon>Eukaryota</taxon>
        <taxon>Viridiplantae</taxon>
        <taxon>Streptophyta</taxon>
        <taxon>Embryophyta</taxon>
        <taxon>Tracheophyta</taxon>
        <taxon>Spermatophyta</taxon>
        <taxon>Magnoliopsida</taxon>
        <taxon>Liliopsida</taxon>
        <taxon>Arecaceae</taxon>
        <taxon>Arecoideae</taxon>
        <taxon>Cocoseae</taxon>
        <taxon>Attaleinae</taxon>
        <taxon>Cocos</taxon>
    </lineage>
</organism>
<reference evidence="1" key="1">
    <citation type="journal article" date="2017" name="Gigascience">
        <title>The genome draft of coconut (Cocos nucifera).</title>
        <authorList>
            <person name="Xiao Y."/>
            <person name="Xu P."/>
            <person name="Fan H."/>
            <person name="Baudouin L."/>
            <person name="Xia W."/>
            <person name="Bocs S."/>
            <person name="Xu J."/>
            <person name="Li Q."/>
            <person name="Guo A."/>
            <person name="Zhou L."/>
            <person name="Li J."/>
            <person name="Wu Y."/>
            <person name="Ma Z."/>
            <person name="Armero A."/>
            <person name="Issali A.E."/>
            <person name="Liu N."/>
            <person name="Peng M."/>
            <person name="Yang Y."/>
        </authorList>
    </citation>
    <scope>NUCLEOTIDE SEQUENCE</scope>
    <source>
        <tissue evidence="1">Spear leaf of Hainan Tall coconut</tissue>
    </source>
</reference>
<dbReference type="PANTHER" id="PTHR36067">
    <property type="entry name" value="EXPRESSED PROTEIN"/>
    <property type="match status" value="1"/>
</dbReference>